<dbReference type="RefSeq" id="WP_191307080.1">
    <property type="nucleotide sequence ID" value="NZ_BNAW01000003.1"/>
</dbReference>
<name>A0ABQ3K3H7_9PSEU</name>
<accession>A0ABQ3K3H7</accession>
<dbReference type="EMBL" id="BNAW01000003">
    <property type="protein sequence ID" value="GHF99120.1"/>
    <property type="molecule type" value="Genomic_DNA"/>
</dbReference>
<organism evidence="1 2">
    <name type="scientific">Amycolatopsis bullii</name>
    <dbReference type="NCBI Taxonomy" id="941987"/>
    <lineage>
        <taxon>Bacteria</taxon>
        <taxon>Bacillati</taxon>
        <taxon>Actinomycetota</taxon>
        <taxon>Actinomycetes</taxon>
        <taxon>Pseudonocardiales</taxon>
        <taxon>Pseudonocardiaceae</taxon>
        <taxon>Amycolatopsis</taxon>
    </lineage>
</organism>
<dbReference type="Proteomes" id="UP000649955">
    <property type="component" value="Unassembled WGS sequence"/>
</dbReference>
<reference evidence="2" key="1">
    <citation type="journal article" date="2019" name="Int. J. Syst. Evol. Microbiol.">
        <title>The Global Catalogue of Microorganisms (GCM) 10K type strain sequencing project: providing services to taxonomists for standard genome sequencing and annotation.</title>
        <authorList>
            <consortium name="The Broad Institute Genomics Platform"/>
            <consortium name="The Broad Institute Genome Sequencing Center for Infectious Disease"/>
            <person name="Wu L."/>
            <person name="Ma J."/>
        </authorList>
    </citation>
    <scope>NUCLEOTIDE SEQUENCE [LARGE SCALE GENOMIC DNA]</scope>
    <source>
        <strain evidence="2">CGMCC 4.7680</strain>
    </source>
</reference>
<keyword evidence="2" id="KW-1185">Reference proteome</keyword>
<evidence type="ECO:0000313" key="2">
    <source>
        <dbReference type="Proteomes" id="UP000649955"/>
    </source>
</evidence>
<evidence type="ECO:0000313" key="1">
    <source>
        <dbReference type="EMBL" id="GHF99120.1"/>
    </source>
</evidence>
<protein>
    <submittedName>
        <fullName evidence="1">Uncharacterized protein</fullName>
    </submittedName>
</protein>
<gene>
    <name evidence="1" type="ORF">GCM10017567_12480</name>
</gene>
<sequence>MSADSIRDLFSAQVERTFAGSDERMYRTGDLARVGRDGGESLHAARLSTVAGPAALVDATQSTAA</sequence>
<proteinExistence type="predicted"/>
<comment type="caution">
    <text evidence="1">The sequence shown here is derived from an EMBL/GenBank/DDBJ whole genome shotgun (WGS) entry which is preliminary data.</text>
</comment>